<evidence type="ECO:0000313" key="3">
    <source>
        <dbReference type="Proteomes" id="UP000536179"/>
    </source>
</evidence>
<gene>
    <name evidence="2" type="ORF">FHS27_000236</name>
</gene>
<dbReference type="Proteomes" id="UP000536179">
    <property type="component" value="Unassembled WGS sequence"/>
</dbReference>
<organism evidence="2 3">
    <name type="scientific">Aporhodopirellula rubra</name>
    <dbReference type="NCBI Taxonomy" id="980271"/>
    <lineage>
        <taxon>Bacteria</taxon>
        <taxon>Pseudomonadati</taxon>
        <taxon>Planctomycetota</taxon>
        <taxon>Planctomycetia</taxon>
        <taxon>Pirellulales</taxon>
        <taxon>Pirellulaceae</taxon>
        <taxon>Aporhodopirellula</taxon>
    </lineage>
</organism>
<feature type="compositionally biased region" description="Polar residues" evidence="1">
    <location>
        <begin position="71"/>
        <end position="87"/>
    </location>
</feature>
<evidence type="ECO:0000256" key="1">
    <source>
        <dbReference type="SAM" id="MobiDB-lite"/>
    </source>
</evidence>
<dbReference type="AlphaFoldDB" id="A0A7W5H2S5"/>
<name>A0A7W5H2S5_9BACT</name>
<reference evidence="2 3" key="1">
    <citation type="submission" date="2020-08" db="EMBL/GenBank/DDBJ databases">
        <title>Genomic Encyclopedia of Type Strains, Phase III (KMG-III): the genomes of soil and plant-associated and newly described type strains.</title>
        <authorList>
            <person name="Whitman W."/>
        </authorList>
    </citation>
    <scope>NUCLEOTIDE SEQUENCE [LARGE SCALE GENOMIC DNA]</scope>
    <source>
        <strain evidence="2 3">CECT 8075</strain>
    </source>
</reference>
<proteinExistence type="predicted"/>
<comment type="caution">
    <text evidence="2">The sequence shown here is derived from an EMBL/GenBank/DDBJ whole genome shotgun (WGS) entry which is preliminary data.</text>
</comment>
<evidence type="ECO:0000313" key="2">
    <source>
        <dbReference type="EMBL" id="MBB3204472.1"/>
    </source>
</evidence>
<dbReference type="EMBL" id="JACHXU010000001">
    <property type="protein sequence ID" value="MBB3204472.1"/>
    <property type="molecule type" value="Genomic_DNA"/>
</dbReference>
<feature type="region of interest" description="Disordered" evidence="1">
    <location>
        <begin position="156"/>
        <end position="178"/>
    </location>
</feature>
<sequence length="296" mass="32294">MILCRANITYPGLLIGGILIGSTWVMANTASAQQKWDAYFPQPVHVAHVGGLSELGSEERTDDRAKEDAISSKTSSRRNAAQRNSPTLARPMDGSIDRASHVEPASSVLQSIDQDGRWVEMPQSDWEPDARWTAVPGNAVTTPYVPAPPHRVIQSPRPAPQPTPGHTTAVVPSTHHAQGQTWLGYQETPGQTSVGYQNHSPTGVSGSASGAVPGLHHHLPDMPGVENDPHSVGPGHLGMGTHWLKTRPQPRQTIPGATVAPSWKTPYSYGYFGSEGKRHWTRQHGYRDRYLQWTLR</sequence>
<protein>
    <submittedName>
        <fullName evidence="2">Uncharacterized protein</fullName>
    </submittedName>
</protein>
<feature type="region of interest" description="Disordered" evidence="1">
    <location>
        <begin position="52"/>
        <end position="95"/>
    </location>
</feature>
<keyword evidence="3" id="KW-1185">Reference proteome</keyword>
<dbReference type="RefSeq" id="WP_184300574.1">
    <property type="nucleotide sequence ID" value="NZ_JACHXU010000001.1"/>
</dbReference>
<accession>A0A7W5H2S5</accession>
<feature type="compositionally biased region" description="Basic and acidic residues" evidence="1">
    <location>
        <begin position="57"/>
        <end position="70"/>
    </location>
</feature>